<evidence type="ECO:0000256" key="3">
    <source>
        <dbReference type="ARBA" id="ARBA00022989"/>
    </source>
</evidence>
<dbReference type="AlphaFoldDB" id="A0A1V0A2J5"/>
<keyword evidence="8" id="KW-1185">Reference proteome</keyword>
<dbReference type="KEGG" id="noa:BKM31_25895"/>
<dbReference type="InterPro" id="IPR007343">
    <property type="entry name" value="Uncharacterised_pept_Zn_put"/>
</dbReference>
<comment type="subcellular location">
    <subcellularLocation>
        <location evidence="1">Membrane</location>
        <topology evidence="1">Single-pass membrane protein</topology>
    </subcellularLocation>
</comment>
<reference evidence="8" key="1">
    <citation type="journal article" date="2017" name="Med. Chem. Commun.">
        <title>Nonomuraea sp. ATCC 55076 harbours the largest actinomycete chromosome to date and the kistamicin biosynthetic gene cluster.</title>
        <authorList>
            <person name="Nazari B."/>
            <person name="Forneris C.C."/>
            <person name="Gibson M.I."/>
            <person name="Moon K."/>
            <person name="Schramma K.R."/>
            <person name="Seyedsayamdost M.R."/>
        </authorList>
    </citation>
    <scope>NUCLEOTIDE SEQUENCE [LARGE SCALE GENOMIC DNA]</scope>
    <source>
        <strain evidence="8">ATCC 55076</strain>
    </source>
</reference>
<keyword evidence="4 6" id="KW-0472">Membrane</keyword>
<dbReference type="Pfam" id="PF04228">
    <property type="entry name" value="Zn_peptidase"/>
    <property type="match status" value="1"/>
</dbReference>
<sequence>MPPQQWHRPPQPRKSGMGVLGVLGAVFGSLAALFVLIVIGAVMLSSSSGSDTSTPVAIPTYEPSDEPSTRFTEDDEPSPTPTRSEEPTQQPTPTQDDEPDTTVTPPAQVTVNTSLKNNSVYRAGVLPRLSCPAGNASIFSHSQLKALIIKTGRCMDRAWKPVLEKQGFRFSPPRYAIAAQGGRGACGDYPSPGSTVPYYCPQNNTIYASTSAMARGRGNAVGYGQMITWHGGIIGMMAHEYGHHVQNLTGLMNSWWSATLDSGSQSGKLALSRRLELQANCFGAMWMRSVASTYPVSTANRSRLFWFFSNVGDHPGYPRDHGKPVNSGRWFRQGWERNKAYQCNTWMAPSSTVS</sequence>
<evidence type="ECO:0000313" key="8">
    <source>
        <dbReference type="Proteomes" id="UP000190797"/>
    </source>
</evidence>
<feature type="region of interest" description="Disordered" evidence="5">
    <location>
        <begin position="46"/>
        <end position="108"/>
    </location>
</feature>
<dbReference type="PANTHER" id="PTHR30168:SF0">
    <property type="entry name" value="INNER MEMBRANE PROTEIN"/>
    <property type="match status" value="1"/>
</dbReference>
<dbReference type="EMBL" id="CP017717">
    <property type="protein sequence ID" value="AQZ64436.1"/>
    <property type="molecule type" value="Genomic_DNA"/>
</dbReference>
<proteinExistence type="predicted"/>
<dbReference type="STRING" id="1909395.BKM31_25895"/>
<keyword evidence="3 6" id="KW-1133">Transmembrane helix</keyword>
<keyword evidence="2 6" id="KW-0812">Transmembrane</keyword>
<name>A0A1V0A2J5_9ACTN</name>
<feature type="transmembrane region" description="Helical" evidence="6">
    <location>
        <begin position="20"/>
        <end position="44"/>
    </location>
</feature>
<evidence type="ECO:0000256" key="6">
    <source>
        <dbReference type="SAM" id="Phobius"/>
    </source>
</evidence>
<organism evidence="7 8">
    <name type="scientific">[Actinomadura] parvosata subsp. kistnae</name>
    <dbReference type="NCBI Taxonomy" id="1909395"/>
    <lineage>
        <taxon>Bacteria</taxon>
        <taxon>Bacillati</taxon>
        <taxon>Actinomycetota</taxon>
        <taxon>Actinomycetes</taxon>
        <taxon>Streptosporangiales</taxon>
        <taxon>Streptosporangiaceae</taxon>
        <taxon>Nonomuraea</taxon>
    </lineage>
</organism>
<gene>
    <name evidence="7" type="ORF">BKM31_25895</name>
</gene>
<accession>A0A1V0A2J5</accession>
<dbReference type="Proteomes" id="UP000190797">
    <property type="component" value="Chromosome"/>
</dbReference>
<evidence type="ECO:0000313" key="7">
    <source>
        <dbReference type="EMBL" id="AQZ64436.1"/>
    </source>
</evidence>
<dbReference type="OrthoDB" id="9774900at2"/>
<protein>
    <submittedName>
        <fullName evidence="7">Peptidase</fullName>
    </submittedName>
</protein>
<evidence type="ECO:0000256" key="4">
    <source>
        <dbReference type="ARBA" id="ARBA00023136"/>
    </source>
</evidence>
<evidence type="ECO:0000256" key="2">
    <source>
        <dbReference type="ARBA" id="ARBA00022692"/>
    </source>
</evidence>
<evidence type="ECO:0000256" key="5">
    <source>
        <dbReference type="SAM" id="MobiDB-lite"/>
    </source>
</evidence>
<evidence type="ECO:0000256" key="1">
    <source>
        <dbReference type="ARBA" id="ARBA00004167"/>
    </source>
</evidence>
<dbReference type="PANTHER" id="PTHR30168">
    <property type="entry name" value="PUTATIVE MEMBRANE PROTEIN YPFJ"/>
    <property type="match status" value="1"/>
</dbReference>
<dbReference type="GO" id="GO:0016020">
    <property type="term" value="C:membrane"/>
    <property type="evidence" value="ECO:0007669"/>
    <property type="project" value="UniProtKB-SubCell"/>
</dbReference>